<protein>
    <recommendedName>
        <fullName evidence="1">DUF3887 domain-containing protein</fullName>
    </recommendedName>
</protein>
<reference evidence="2" key="1">
    <citation type="journal article" date="2015" name="Nature">
        <title>Complex archaea that bridge the gap between prokaryotes and eukaryotes.</title>
        <authorList>
            <person name="Spang A."/>
            <person name="Saw J.H."/>
            <person name="Jorgensen S.L."/>
            <person name="Zaremba-Niedzwiedzka K."/>
            <person name="Martijn J."/>
            <person name="Lind A.E."/>
            <person name="van Eijk R."/>
            <person name="Schleper C."/>
            <person name="Guy L."/>
            <person name="Ettema T.J."/>
        </authorList>
    </citation>
    <scope>NUCLEOTIDE SEQUENCE</scope>
</reference>
<dbReference type="Gene3D" id="3.10.450.590">
    <property type="match status" value="1"/>
</dbReference>
<name>A0A0F8YCL0_9ZZZZ</name>
<feature type="domain" description="DUF3887" evidence="1">
    <location>
        <begin position="32"/>
        <end position="117"/>
    </location>
</feature>
<dbReference type="InterPro" id="IPR024981">
    <property type="entry name" value="DUF3887"/>
</dbReference>
<evidence type="ECO:0000259" key="1">
    <source>
        <dbReference type="Pfam" id="PF13026"/>
    </source>
</evidence>
<comment type="caution">
    <text evidence="2">The sequence shown here is derived from an EMBL/GenBank/DDBJ whole genome shotgun (WGS) entry which is preliminary data.</text>
</comment>
<sequence>MKRLGILLVVALAGASVLADSKPIDRFKIVADRMVVAINAADYDAVGQDFGKVMADAFPQAKRAEIFKGIAAQYGKIRKLDTGRYTPPHTAIFPARHERGVLDIKIVLDQQDKIIGLWFLPHTADIPTPKKHQTKLSLPFEGEWHVYWGGDTKQLNQHHDTANQRFAFDLLVVDAA</sequence>
<organism evidence="2">
    <name type="scientific">marine sediment metagenome</name>
    <dbReference type="NCBI Taxonomy" id="412755"/>
    <lineage>
        <taxon>unclassified sequences</taxon>
        <taxon>metagenomes</taxon>
        <taxon>ecological metagenomes</taxon>
    </lineage>
</organism>
<dbReference type="EMBL" id="LAZR01054137">
    <property type="protein sequence ID" value="KKK79202.1"/>
    <property type="molecule type" value="Genomic_DNA"/>
</dbReference>
<accession>A0A0F8YCL0</accession>
<proteinExistence type="predicted"/>
<dbReference type="Pfam" id="PF13026">
    <property type="entry name" value="DUF3887"/>
    <property type="match status" value="1"/>
</dbReference>
<dbReference type="AlphaFoldDB" id="A0A0F8YCL0"/>
<evidence type="ECO:0000313" key="2">
    <source>
        <dbReference type="EMBL" id="KKK79202.1"/>
    </source>
</evidence>
<feature type="non-terminal residue" evidence="2">
    <location>
        <position position="176"/>
    </location>
</feature>
<gene>
    <name evidence="2" type="ORF">LCGC14_2835880</name>
</gene>